<evidence type="ECO:0000313" key="2">
    <source>
        <dbReference type="Proteomes" id="UP000011991"/>
    </source>
</evidence>
<reference evidence="1 2" key="1">
    <citation type="journal article" date="2013" name="Mar. Genomics">
        <title>Expression of sulfatases in Rhodopirellula baltica and the diversity of sulfatases in the genus Rhodopirellula.</title>
        <authorList>
            <person name="Wegner C.E."/>
            <person name="Richter-Heitmann T."/>
            <person name="Klindworth A."/>
            <person name="Klockow C."/>
            <person name="Richter M."/>
            <person name="Achstetter T."/>
            <person name="Glockner F.O."/>
            <person name="Harder J."/>
        </authorList>
    </citation>
    <scope>NUCLEOTIDE SEQUENCE [LARGE SCALE GENOMIC DNA]</scope>
    <source>
        <strain evidence="1 2">SM1</strain>
    </source>
</reference>
<name>M5RYI4_9BACT</name>
<accession>M5RYI4</accession>
<organism evidence="1 2">
    <name type="scientific">Rhodopirellula maiorica SM1</name>
    <dbReference type="NCBI Taxonomy" id="1265738"/>
    <lineage>
        <taxon>Bacteria</taxon>
        <taxon>Pseudomonadati</taxon>
        <taxon>Planctomycetota</taxon>
        <taxon>Planctomycetia</taxon>
        <taxon>Pirellulales</taxon>
        <taxon>Pirellulaceae</taxon>
        <taxon>Novipirellula</taxon>
    </lineage>
</organism>
<dbReference type="AlphaFoldDB" id="M5RYI4"/>
<proteinExistence type="predicted"/>
<keyword evidence="2" id="KW-1185">Reference proteome</keyword>
<comment type="caution">
    <text evidence="1">The sequence shown here is derived from an EMBL/GenBank/DDBJ whole genome shotgun (WGS) entry which is preliminary data.</text>
</comment>
<dbReference type="EMBL" id="ANOG01000372">
    <property type="protein sequence ID" value="EMI20457.1"/>
    <property type="molecule type" value="Genomic_DNA"/>
</dbReference>
<dbReference type="Proteomes" id="UP000011991">
    <property type="component" value="Unassembled WGS sequence"/>
</dbReference>
<protein>
    <submittedName>
        <fullName evidence="1">Uncharacterized protein</fullName>
    </submittedName>
</protein>
<gene>
    <name evidence="1" type="ORF">RMSM_02632</name>
</gene>
<sequence length="48" mass="5542">MLSHRELQGIKPRKVKLDSHAPADFVQWSVLEKQAVTSWLHTLRFSVA</sequence>
<dbReference type="PATRIC" id="fig|1265738.3.peg.2647"/>
<evidence type="ECO:0000313" key="1">
    <source>
        <dbReference type="EMBL" id="EMI20457.1"/>
    </source>
</evidence>